<dbReference type="InterPro" id="IPR027470">
    <property type="entry name" value="Cation_efflux_CTD"/>
</dbReference>
<dbReference type="Pfam" id="PF16916">
    <property type="entry name" value="ZT_dimer"/>
    <property type="match status" value="1"/>
</dbReference>
<accession>A0A7T8BA90</accession>
<comment type="subcellular location">
    <subcellularLocation>
        <location evidence="1">Membrane</location>
        <topology evidence="1">Multi-pass membrane protein</topology>
    </subcellularLocation>
</comment>
<evidence type="ECO:0000256" key="3">
    <source>
        <dbReference type="ARBA" id="ARBA00022448"/>
    </source>
</evidence>
<keyword evidence="4 7" id="KW-0812">Transmembrane</keyword>
<dbReference type="InterPro" id="IPR036837">
    <property type="entry name" value="Cation_efflux_CTD_sf"/>
</dbReference>
<dbReference type="GO" id="GO:0008324">
    <property type="term" value="F:monoatomic cation transmembrane transporter activity"/>
    <property type="evidence" value="ECO:0007669"/>
    <property type="project" value="InterPro"/>
</dbReference>
<evidence type="ECO:0000313" key="11">
    <source>
        <dbReference type="Proteomes" id="UP000595917"/>
    </source>
</evidence>
<keyword evidence="6 7" id="KW-0472">Membrane</keyword>
<dbReference type="RefSeq" id="WP_215626431.1">
    <property type="nucleotide sequence ID" value="NZ_CP067089.2"/>
</dbReference>
<dbReference type="Proteomes" id="UP000595917">
    <property type="component" value="Chromosome"/>
</dbReference>
<dbReference type="Pfam" id="PF01545">
    <property type="entry name" value="Cation_efflux"/>
    <property type="match status" value="1"/>
</dbReference>
<evidence type="ECO:0000259" key="9">
    <source>
        <dbReference type="Pfam" id="PF16916"/>
    </source>
</evidence>
<feature type="domain" description="Cation efflux protein transmembrane" evidence="8">
    <location>
        <begin position="20"/>
        <end position="211"/>
    </location>
</feature>
<evidence type="ECO:0000256" key="5">
    <source>
        <dbReference type="ARBA" id="ARBA00022989"/>
    </source>
</evidence>
<evidence type="ECO:0000256" key="6">
    <source>
        <dbReference type="ARBA" id="ARBA00023136"/>
    </source>
</evidence>
<dbReference type="InterPro" id="IPR002524">
    <property type="entry name" value="Cation_efflux"/>
</dbReference>
<feature type="transmembrane region" description="Helical" evidence="7">
    <location>
        <begin position="124"/>
        <end position="143"/>
    </location>
</feature>
<organism evidence="10 11">
    <name type="scientific">Breznakiella homolactica</name>
    <dbReference type="NCBI Taxonomy" id="2798577"/>
    <lineage>
        <taxon>Bacteria</taxon>
        <taxon>Pseudomonadati</taxon>
        <taxon>Spirochaetota</taxon>
        <taxon>Spirochaetia</taxon>
        <taxon>Spirochaetales</taxon>
        <taxon>Breznakiellaceae</taxon>
        <taxon>Breznakiella</taxon>
    </lineage>
</organism>
<evidence type="ECO:0000256" key="1">
    <source>
        <dbReference type="ARBA" id="ARBA00004141"/>
    </source>
</evidence>
<dbReference type="InterPro" id="IPR027469">
    <property type="entry name" value="Cation_efflux_TMD_sf"/>
</dbReference>
<dbReference type="InterPro" id="IPR058533">
    <property type="entry name" value="Cation_efflux_TM"/>
</dbReference>
<feature type="transmembrane region" description="Helical" evidence="7">
    <location>
        <begin position="189"/>
        <end position="207"/>
    </location>
</feature>
<dbReference type="KEGG" id="bhc:JFL75_19695"/>
<reference evidence="10" key="1">
    <citation type="submission" date="2021-01" db="EMBL/GenBank/DDBJ databases">
        <title>Description of Breznakiella homolactica.</title>
        <authorList>
            <person name="Song Y."/>
            <person name="Brune A."/>
        </authorList>
    </citation>
    <scope>NUCLEOTIDE SEQUENCE</scope>
    <source>
        <strain evidence="10">RmG30</strain>
    </source>
</reference>
<dbReference type="Gene3D" id="3.30.70.1350">
    <property type="entry name" value="Cation efflux protein, cytoplasmic domain"/>
    <property type="match status" value="1"/>
</dbReference>
<feature type="transmembrane region" description="Helical" evidence="7">
    <location>
        <begin position="13"/>
        <end position="36"/>
    </location>
</feature>
<dbReference type="SUPFAM" id="SSF160240">
    <property type="entry name" value="Cation efflux protein cytoplasmic domain-like"/>
    <property type="match status" value="1"/>
</dbReference>
<gene>
    <name evidence="10" type="ORF">JFL75_19695</name>
</gene>
<feature type="transmembrane region" description="Helical" evidence="7">
    <location>
        <begin position="48"/>
        <end position="65"/>
    </location>
</feature>
<sequence>MASSVSGQSNEKIALRIAGVVIVLNLLLASFKFFAGIAAKSDAMVSDAFHSATDIITTIIMLIGIKIASKEADDKHPYGYERFECIFSMILAAVVAAVGLGIGYSGMQKVISGNYNTLEIPGVLALAAALVSIVVKEGMFWYTRWGAKKIDSGALMADAWHNRADALSSVGSFLGILGARMGYPVLDPLAGVLIALFILKAAFDIFTDAIKKVTDNSCDPQVVEGMKEMILRQNGVGGIGGIKTRLFASRVFVDVVVLTDGNQTLNQAHSITRGIQNAMAENYPKVKHCTVQLNPLEE</sequence>
<dbReference type="PANTHER" id="PTHR43840">
    <property type="entry name" value="MITOCHONDRIAL METAL TRANSPORTER 1-RELATED"/>
    <property type="match status" value="1"/>
</dbReference>
<dbReference type="AlphaFoldDB" id="A0A7T8BA90"/>
<dbReference type="EMBL" id="CP067089">
    <property type="protein sequence ID" value="QQO09126.1"/>
    <property type="molecule type" value="Genomic_DNA"/>
</dbReference>
<evidence type="ECO:0000313" key="10">
    <source>
        <dbReference type="EMBL" id="QQO09126.1"/>
    </source>
</evidence>
<name>A0A7T8BA90_9SPIR</name>
<keyword evidence="5 7" id="KW-1133">Transmembrane helix</keyword>
<dbReference type="PANTHER" id="PTHR43840:SF15">
    <property type="entry name" value="MITOCHONDRIAL METAL TRANSPORTER 1-RELATED"/>
    <property type="match status" value="1"/>
</dbReference>
<feature type="domain" description="Cation efflux protein cytoplasmic" evidence="9">
    <location>
        <begin position="219"/>
        <end position="295"/>
    </location>
</feature>
<dbReference type="GO" id="GO:0016020">
    <property type="term" value="C:membrane"/>
    <property type="evidence" value="ECO:0007669"/>
    <property type="project" value="UniProtKB-SubCell"/>
</dbReference>
<evidence type="ECO:0000256" key="2">
    <source>
        <dbReference type="ARBA" id="ARBA00008114"/>
    </source>
</evidence>
<evidence type="ECO:0000256" key="4">
    <source>
        <dbReference type="ARBA" id="ARBA00022692"/>
    </source>
</evidence>
<keyword evidence="3" id="KW-0813">Transport</keyword>
<proteinExistence type="inferred from homology"/>
<dbReference type="SUPFAM" id="SSF161111">
    <property type="entry name" value="Cation efflux protein transmembrane domain-like"/>
    <property type="match status" value="1"/>
</dbReference>
<protein>
    <submittedName>
        <fullName evidence="10">Cation transporter</fullName>
    </submittedName>
</protein>
<dbReference type="InterPro" id="IPR050291">
    <property type="entry name" value="CDF_Transporter"/>
</dbReference>
<comment type="similarity">
    <text evidence="2">Belongs to the cation diffusion facilitator (CDF) transporter (TC 2.A.4) family.</text>
</comment>
<feature type="transmembrane region" description="Helical" evidence="7">
    <location>
        <begin position="85"/>
        <end position="104"/>
    </location>
</feature>
<evidence type="ECO:0000259" key="8">
    <source>
        <dbReference type="Pfam" id="PF01545"/>
    </source>
</evidence>
<dbReference type="Gene3D" id="1.20.1510.10">
    <property type="entry name" value="Cation efflux protein transmembrane domain"/>
    <property type="match status" value="1"/>
</dbReference>
<dbReference type="NCBIfam" id="TIGR01297">
    <property type="entry name" value="CDF"/>
    <property type="match status" value="1"/>
</dbReference>
<evidence type="ECO:0000256" key="7">
    <source>
        <dbReference type="SAM" id="Phobius"/>
    </source>
</evidence>
<keyword evidence="11" id="KW-1185">Reference proteome</keyword>
<dbReference type="FunFam" id="1.20.1510.10:FF:000006">
    <property type="entry name" value="Divalent cation efflux transporter"/>
    <property type="match status" value="1"/>
</dbReference>